<dbReference type="InterPro" id="IPR046700">
    <property type="entry name" value="DUF6570"/>
</dbReference>
<dbReference type="STRING" id="765257.A0A0C9ZUK4"/>
<dbReference type="HOGENOM" id="CLU_001248_6_1_1"/>
<reference evidence="5" key="2">
    <citation type="submission" date="2015-01" db="EMBL/GenBank/DDBJ databases">
        <title>Evolutionary Origins and Diversification of the Mycorrhizal Mutualists.</title>
        <authorList>
            <consortium name="DOE Joint Genome Institute"/>
            <consortium name="Mycorrhizal Genomics Consortium"/>
            <person name="Kohler A."/>
            <person name="Kuo A."/>
            <person name="Nagy L.G."/>
            <person name="Floudas D."/>
            <person name="Copeland A."/>
            <person name="Barry K.W."/>
            <person name="Cichocki N."/>
            <person name="Veneault-Fourrey C."/>
            <person name="LaButti K."/>
            <person name="Lindquist E.A."/>
            <person name="Lipzen A."/>
            <person name="Lundell T."/>
            <person name="Morin E."/>
            <person name="Murat C."/>
            <person name="Riley R."/>
            <person name="Ohm R."/>
            <person name="Sun H."/>
            <person name="Tunlid A."/>
            <person name="Henrissat B."/>
            <person name="Grigoriev I.V."/>
            <person name="Hibbett D.S."/>
            <person name="Martin F."/>
        </authorList>
    </citation>
    <scope>NUCLEOTIDE SEQUENCE [LARGE SCALE GENOMIC DNA]</scope>
    <source>
        <strain evidence="5">441</strain>
    </source>
</reference>
<evidence type="ECO:0008006" key="6">
    <source>
        <dbReference type="Google" id="ProtNLM"/>
    </source>
</evidence>
<dbReference type="Pfam" id="PF14214">
    <property type="entry name" value="Helitron_like_N"/>
    <property type="match status" value="1"/>
</dbReference>
<organism evidence="4 5">
    <name type="scientific">Pisolithus microcarpus 441</name>
    <dbReference type="NCBI Taxonomy" id="765257"/>
    <lineage>
        <taxon>Eukaryota</taxon>
        <taxon>Fungi</taxon>
        <taxon>Dikarya</taxon>
        <taxon>Basidiomycota</taxon>
        <taxon>Agaricomycotina</taxon>
        <taxon>Agaricomycetes</taxon>
        <taxon>Agaricomycetidae</taxon>
        <taxon>Boletales</taxon>
        <taxon>Sclerodermatineae</taxon>
        <taxon>Pisolithaceae</taxon>
        <taxon>Pisolithus</taxon>
    </lineage>
</organism>
<dbReference type="Proteomes" id="UP000054018">
    <property type="component" value="Unassembled WGS sequence"/>
</dbReference>
<feature type="domain" description="Helitron helicase-like" evidence="2">
    <location>
        <begin position="471"/>
        <end position="588"/>
    </location>
</feature>
<reference evidence="4 5" key="1">
    <citation type="submission" date="2014-04" db="EMBL/GenBank/DDBJ databases">
        <authorList>
            <consortium name="DOE Joint Genome Institute"/>
            <person name="Kuo A."/>
            <person name="Kohler A."/>
            <person name="Costa M.D."/>
            <person name="Nagy L.G."/>
            <person name="Floudas D."/>
            <person name="Copeland A."/>
            <person name="Barry K.W."/>
            <person name="Cichocki N."/>
            <person name="Veneault-Fourrey C."/>
            <person name="LaButti K."/>
            <person name="Lindquist E.A."/>
            <person name="Lipzen A."/>
            <person name="Lundell T."/>
            <person name="Morin E."/>
            <person name="Murat C."/>
            <person name="Sun H."/>
            <person name="Tunlid A."/>
            <person name="Henrissat B."/>
            <person name="Grigoriev I.V."/>
            <person name="Hibbett D.S."/>
            <person name="Martin F."/>
            <person name="Nordberg H.P."/>
            <person name="Cantor M.N."/>
            <person name="Hua S.X."/>
        </authorList>
    </citation>
    <scope>NUCLEOTIDE SEQUENCE [LARGE SCALE GENOMIC DNA]</scope>
    <source>
        <strain evidence="4 5">441</strain>
    </source>
</reference>
<evidence type="ECO:0000313" key="4">
    <source>
        <dbReference type="EMBL" id="KIK29694.1"/>
    </source>
</evidence>
<sequence length="1175" mass="133055">MTSGGLDAELVQTMGPYHFSRQQKEDLISHFSLKSLFTYLRGHVRFTSDQRRNRTSAVEQVIREASDESLHGLAQIVSTKDAVGQKHRQEGENGGRCTCRKLEEVEGSVSVPFLQCPSKETTEKCYANFYEATGNTAIAQGICAVCARECGILEDGLSVLPLSSVPNSVRLIPKKKHAAHFLVHGRLVEPAGVSNVCGEPFFNICHSCLEDMKKPSDKPPKYSLANNLWIGEVPWQLRVLTFPEQLLIALVYPRVYMFKLFPKRYHAIREVSSLQRAMRGNVISYELNPQGIATMVAGNLMPRPPAILASLISVTFIAVGKLPKSWLHSTFRVRRQVVLDALLWLKENNRKYYGEVEISMPTIQCLPEDVVPEEISSVIRQSDDVGVIEEECDGYVPLDDDEVREPTDDKVDSQGKTFDMEMSEEEKVADVVPLQISGAVDLDMSTLSSSELMSWGLSNLWNRGEEGTYAIWSTSIMFNPPSLWLTINPCDLHDPIAQVFAGEHIDLDNFNAQLGPSKERRAQNVAADPYASAKFLHYLIKVILETLFGISYPLRHNAPSEGVFGRLTAYFGVVESQGRGTLHLHVLLWLANAPPMEEMERQLKKPEFRNHVRNFIEANIHAYVPGLETEESLRAIPNDTEVAYSRPPCPNCEGYYDKLLHLEQRVARAKNHHTCEVRRCLVSDRRGNLICKRRAPFEVSEESYINEDGHWGPKRLHKYMNAWVPAISINARCNNDVKLLTNSRETTNVSFYITSYQTKKQNHNFNMSAILAKGFAYHGKISTKNQVTDYSLRGDLLVDANIIDFFVGSYEMNVDHKESSLSSKHDGDGKRRGRPRHDRIPYLALHPNSSCKQRVKRAAGHNNLPNFIGQYFPRRDVTDNYSFYCACMLMLLKPWRSLATDLKRPLQSWESAFDEFLASAEQRIHNIISGIQYFHECKSSALQQNRDFDVVDENLHAREPLMQDLQQDNSQDPSVHMLLSEESLVNLMSSQTCDREDIHGRLAIESGKMAGIFDEVNDQLSDTRQFSTCGVKVATDNDVCNLVAWKQQMSNDISRQKVAADSPHDINEKARDIGGVSLVDMQNPHMSRHEEPEIVQYFPPSESSEASLPSINPSLLNWDQRRAYSIVVWHLQQTLCGRQLPPLRMLIHGEGGTGKSKVIQTITDYFDHRKARFML</sequence>
<feature type="domain" description="DUF6570" evidence="3">
    <location>
        <begin position="218"/>
        <end position="360"/>
    </location>
</feature>
<dbReference type="OrthoDB" id="3257061at2759"/>
<feature type="region of interest" description="Disordered" evidence="1">
    <location>
        <begin position="818"/>
        <end position="839"/>
    </location>
</feature>
<feature type="compositionally biased region" description="Basic and acidic residues" evidence="1">
    <location>
        <begin position="818"/>
        <end position="830"/>
    </location>
</feature>
<proteinExistence type="predicted"/>
<keyword evidence="5" id="KW-1185">Reference proteome</keyword>
<dbReference type="Pfam" id="PF20209">
    <property type="entry name" value="DUF6570"/>
    <property type="match status" value="1"/>
</dbReference>
<dbReference type="InterPro" id="IPR025476">
    <property type="entry name" value="Helitron_helicase-like"/>
</dbReference>
<name>A0A0C9ZUK4_9AGAM</name>
<protein>
    <recommendedName>
        <fullName evidence="6">Helitron helicase-like domain-containing protein</fullName>
    </recommendedName>
</protein>
<accession>A0A0C9ZUK4</accession>
<gene>
    <name evidence="4" type="ORF">PISMIDRAFT_6491</name>
</gene>
<evidence type="ECO:0000259" key="2">
    <source>
        <dbReference type="Pfam" id="PF14214"/>
    </source>
</evidence>
<dbReference type="AlphaFoldDB" id="A0A0C9ZUK4"/>
<evidence type="ECO:0000259" key="3">
    <source>
        <dbReference type="Pfam" id="PF20209"/>
    </source>
</evidence>
<dbReference type="EMBL" id="KN833688">
    <property type="protein sequence ID" value="KIK29694.1"/>
    <property type="molecule type" value="Genomic_DNA"/>
</dbReference>
<evidence type="ECO:0000313" key="5">
    <source>
        <dbReference type="Proteomes" id="UP000054018"/>
    </source>
</evidence>
<evidence type="ECO:0000256" key="1">
    <source>
        <dbReference type="SAM" id="MobiDB-lite"/>
    </source>
</evidence>